<feature type="domain" description="Cytochrome b5 heme-binding" evidence="2">
    <location>
        <begin position="63"/>
        <end position="117"/>
    </location>
</feature>
<evidence type="ECO:0000259" key="3">
    <source>
        <dbReference type="Pfam" id="PF00487"/>
    </source>
</evidence>
<dbReference type="EMBL" id="CAUYUJ010011436">
    <property type="protein sequence ID" value="CAK0831741.1"/>
    <property type="molecule type" value="Genomic_DNA"/>
</dbReference>
<comment type="caution">
    <text evidence="4">The sequence shown here is derived from an EMBL/GenBank/DDBJ whole genome shotgun (WGS) entry which is preliminary data.</text>
</comment>
<keyword evidence="1" id="KW-0812">Transmembrane</keyword>
<dbReference type="Proteomes" id="UP001189429">
    <property type="component" value="Unassembled WGS sequence"/>
</dbReference>
<proteinExistence type="predicted"/>
<dbReference type="InterPro" id="IPR005804">
    <property type="entry name" value="FA_desaturase_dom"/>
</dbReference>
<name>A0ABN9SJ19_9DINO</name>
<evidence type="ECO:0000256" key="1">
    <source>
        <dbReference type="SAM" id="Phobius"/>
    </source>
</evidence>
<dbReference type="InterPro" id="IPR036400">
    <property type="entry name" value="Cyt_B5-like_heme/steroid_sf"/>
</dbReference>
<dbReference type="CDD" id="cd03506">
    <property type="entry name" value="Delta6-FADS-like"/>
    <property type="match status" value="1"/>
</dbReference>
<feature type="transmembrane region" description="Helical" evidence="1">
    <location>
        <begin position="184"/>
        <end position="201"/>
    </location>
</feature>
<evidence type="ECO:0000313" key="5">
    <source>
        <dbReference type="Proteomes" id="UP001189429"/>
    </source>
</evidence>
<accession>A0ABN9SJ19</accession>
<dbReference type="PANTHER" id="PTHR19353">
    <property type="entry name" value="FATTY ACID DESATURASE 2"/>
    <property type="match status" value="1"/>
</dbReference>
<feature type="transmembrane region" description="Helical" evidence="1">
    <location>
        <begin position="24"/>
        <end position="47"/>
    </location>
</feature>
<protein>
    <recommendedName>
        <fullName evidence="6">Cytochrome b5 heme-binding domain-containing protein</fullName>
    </recommendedName>
</protein>
<gene>
    <name evidence="4" type="ORF">PCOR1329_LOCUS30006</name>
</gene>
<keyword evidence="1" id="KW-1133">Transmembrane helix</keyword>
<dbReference type="Pfam" id="PF00173">
    <property type="entry name" value="Cyt-b5"/>
    <property type="match status" value="1"/>
</dbReference>
<reference evidence="4" key="1">
    <citation type="submission" date="2023-10" db="EMBL/GenBank/DDBJ databases">
        <authorList>
            <person name="Chen Y."/>
            <person name="Shah S."/>
            <person name="Dougan E. K."/>
            <person name="Thang M."/>
            <person name="Chan C."/>
        </authorList>
    </citation>
    <scope>NUCLEOTIDE SEQUENCE [LARGE SCALE GENOMIC DNA]</scope>
</reference>
<evidence type="ECO:0000313" key="4">
    <source>
        <dbReference type="EMBL" id="CAK0831741.1"/>
    </source>
</evidence>
<feature type="transmembrane region" description="Helical" evidence="1">
    <location>
        <begin position="283"/>
        <end position="303"/>
    </location>
</feature>
<feature type="transmembrane region" description="Helical" evidence="1">
    <location>
        <begin position="361"/>
        <end position="380"/>
    </location>
</feature>
<organism evidence="4 5">
    <name type="scientific">Prorocentrum cordatum</name>
    <dbReference type="NCBI Taxonomy" id="2364126"/>
    <lineage>
        <taxon>Eukaryota</taxon>
        <taxon>Sar</taxon>
        <taxon>Alveolata</taxon>
        <taxon>Dinophyceae</taxon>
        <taxon>Prorocentrales</taxon>
        <taxon>Prorocentraceae</taxon>
        <taxon>Prorocentrum</taxon>
    </lineage>
</organism>
<dbReference type="SUPFAM" id="SSF55856">
    <property type="entry name" value="Cytochrome b5-like heme/steroid binding domain"/>
    <property type="match status" value="1"/>
</dbReference>
<dbReference type="Pfam" id="PF00487">
    <property type="entry name" value="FA_desaturase"/>
    <property type="match status" value="1"/>
</dbReference>
<keyword evidence="5" id="KW-1185">Reference proteome</keyword>
<feature type="transmembrane region" description="Helical" evidence="1">
    <location>
        <begin position="159"/>
        <end position="178"/>
    </location>
</feature>
<keyword evidence="1" id="KW-0472">Membrane</keyword>
<dbReference type="InterPro" id="IPR012171">
    <property type="entry name" value="Fatty_acid_desaturase"/>
</dbReference>
<dbReference type="InterPro" id="IPR001199">
    <property type="entry name" value="Cyt_B5-like_heme/steroid-bd"/>
</dbReference>
<evidence type="ECO:0000259" key="2">
    <source>
        <dbReference type="Pfam" id="PF00173"/>
    </source>
</evidence>
<evidence type="ECO:0008006" key="6">
    <source>
        <dbReference type="Google" id="ProtNLM"/>
    </source>
</evidence>
<feature type="domain" description="Fatty acid desaturase" evidence="3">
    <location>
        <begin position="184"/>
        <end position="457"/>
    </location>
</feature>
<dbReference type="Gene3D" id="3.10.120.10">
    <property type="entry name" value="Cytochrome b5-like heme/steroid binding domain"/>
    <property type="match status" value="1"/>
</dbReference>
<dbReference type="PANTHER" id="PTHR19353:SF15">
    <property type="entry name" value="CYTOCHROME B5 HEME-BINDING DOMAIN-CONTAINING PROTEIN"/>
    <property type="match status" value="1"/>
</dbReference>
<sequence>MWAVLVGTIYEMFDSLHPVFWPFLPYWLIILTVLLLSPLTIIIPQILSGTLTWPRREDTPDEWTIHGKRYNLKSFYDQHPGGSWNLRAAKNSDCTGLFESCHTFIDRKVLLSMLDRFEIKDGVEASKPVMVYADPFYDDLKKMARDHFKGRPRGSHKMTAPHLALSASALIFYWFLIYMNVVHWQSWTCVLLIGFLSWYLTGNMMHDGSHNALVSKPWLNRVLSHAAFPYGVNVSGWTIQHVMSHHIYPNLEDHDVDLYHFDPVIVLKKGVGTVHIALHMIRVILIMSTSVAHLALVVPYGLLTGHVDPKDGHAVYDRVKNIQSTRAELRRETLAELVMMIMFFSWVGYHNGLSLGLCQQMSILTISGLFFAFFTQVSHLQEECHVDKAEDWDKLSFAMRQVKCSMDFSPDSAFWGHVSGGLNTQAIHHCFPSISAMHLRAMYPAFREVCKKHGVELKEAPSLSSFLLGFVAFSN</sequence>